<proteinExistence type="predicted"/>
<evidence type="ECO:0000313" key="3">
    <source>
        <dbReference type="Proteomes" id="UP001302316"/>
    </source>
</evidence>
<reference evidence="2 3" key="1">
    <citation type="submission" date="2023-12" db="EMBL/GenBank/DDBJ databases">
        <title>Whole-genome sequencing of halo(alkali)philic microorganisms from hypersaline lakes.</title>
        <authorList>
            <person name="Sorokin D.Y."/>
            <person name="Merkel A.Y."/>
            <person name="Messina E."/>
            <person name="Yakimov M."/>
        </authorList>
    </citation>
    <scope>NUCLEOTIDE SEQUENCE [LARGE SCALE GENOMIC DNA]</scope>
    <source>
        <strain evidence="2 3">AB-CW1</strain>
    </source>
</reference>
<keyword evidence="1" id="KW-0732">Signal</keyword>
<name>A0AAP6JHH4_9GAMM</name>
<dbReference type="AlphaFoldDB" id="A0AAP6JHH4"/>
<organism evidence="2 3">
    <name type="scientific">Natronospira elongata</name>
    <dbReference type="NCBI Taxonomy" id="3110268"/>
    <lineage>
        <taxon>Bacteria</taxon>
        <taxon>Pseudomonadati</taxon>
        <taxon>Pseudomonadota</taxon>
        <taxon>Gammaproteobacteria</taxon>
        <taxon>Natronospirales</taxon>
        <taxon>Natronospiraceae</taxon>
        <taxon>Natronospira</taxon>
    </lineage>
</organism>
<comment type="caution">
    <text evidence="2">The sequence shown here is derived from an EMBL/GenBank/DDBJ whole genome shotgun (WGS) entry which is preliminary data.</text>
</comment>
<dbReference type="RefSeq" id="WP_346053441.1">
    <property type="nucleotide sequence ID" value="NZ_JAYGII010000069.1"/>
</dbReference>
<dbReference type="Proteomes" id="UP001302316">
    <property type="component" value="Unassembled WGS sequence"/>
</dbReference>
<keyword evidence="3" id="KW-1185">Reference proteome</keyword>
<protein>
    <submittedName>
        <fullName evidence="2">Uncharacterized protein</fullName>
    </submittedName>
</protein>
<gene>
    <name evidence="2" type="ORF">VCB98_13595</name>
</gene>
<dbReference type="EMBL" id="JAYGII010000069">
    <property type="protein sequence ID" value="MEA5446856.1"/>
    <property type="molecule type" value="Genomic_DNA"/>
</dbReference>
<evidence type="ECO:0000256" key="1">
    <source>
        <dbReference type="SAM" id="SignalP"/>
    </source>
</evidence>
<feature type="signal peptide" evidence="1">
    <location>
        <begin position="1"/>
        <end position="29"/>
    </location>
</feature>
<evidence type="ECO:0000313" key="2">
    <source>
        <dbReference type="EMBL" id="MEA5446856.1"/>
    </source>
</evidence>
<sequence length="350" mass="39122">MKMPTIATSLAAAGTLALASFGVTTQVQAEAVSTHSTQTQSAESVSEAAWSILQATASPDVLEGYVPSTASDGPADWVQIATIVIDAIFSDSGPVDLSDWSLEQIRQIVREENFKQDRGYYVSDLRTFQEILSIYRSDVASSGYQNVDRMEDLFERTVALVNHPIYVNENYEDFRWRLTADYSLAASYLTAMAQERILAKDLTTNSLDLVRDWSSDDLQGLGSNANSIINGNVRITQTPSWQLCSGSLLSSDQSAMAQLIERETRSDGNDRHRSLAWANDHCHYVVRDDLHGRSVSYDIRLHGAEMAAEMAAATLNQWRTEHRDENKGEYYADILYFLQTFEGFERDDLL</sequence>
<accession>A0AAP6JHH4</accession>
<feature type="chain" id="PRO_5043022829" evidence="1">
    <location>
        <begin position="30"/>
        <end position="350"/>
    </location>
</feature>